<protein>
    <submittedName>
        <fullName evidence="1">Uncharacterized protein</fullName>
    </submittedName>
</protein>
<proteinExistence type="predicted"/>
<evidence type="ECO:0000313" key="1">
    <source>
        <dbReference type="EMBL" id="VTR94931.1"/>
    </source>
</evidence>
<sequence>MNVDRVVEVRGRSSIGGVYKDVNFVDAVRLKACTRNYKSEAPRAV</sequence>
<dbReference type="Proteomes" id="UP000464178">
    <property type="component" value="Chromosome"/>
</dbReference>
<evidence type="ECO:0000313" key="2">
    <source>
        <dbReference type="Proteomes" id="UP000464178"/>
    </source>
</evidence>
<accession>A0A6P2D0Z8</accession>
<dbReference type="AlphaFoldDB" id="A0A6P2D0Z8"/>
<keyword evidence="2" id="KW-1185">Reference proteome</keyword>
<reference evidence="1 2" key="1">
    <citation type="submission" date="2019-05" db="EMBL/GenBank/DDBJ databases">
        <authorList>
            <consortium name="Science for Life Laboratories"/>
        </authorList>
    </citation>
    <scope>NUCLEOTIDE SEQUENCE [LARGE SCALE GENOMIC DNA]</scope>
    <source>
        <strain evidence="1">Soil9</strain>
    </source>
</reference>
<organism evidence="1 2">
    <name type="scientific">Gemmata massiliana</name>
    <dbReference type="NCBI Taxonomy" id="1210884"/>
    <lineage>
        <taxon>Bacteria</taxon>
        <taxon>Pseudomonadati</taxon>
        <taxon>Planctomycetota</taxon>
        <taxon>Planctomycetia</taxon>
        <taxon>Gemmatales</taxon>
        <taxon>Gemmataceae</taxon>
        <taxon>Gemmata</taxon>
    </lineage>
</organism>
<gene>
    <name evidence="1" type="ORF">SOIL9_27830</name>
</gene>
<name>A0A6P2D0Z8_9BACT</name>
<dbReference type="EMBL" id="LR593886">
    <property type="protein sequence ID" value="VTR94931.1"/>
    <property type="molecule type" value="Genomic_DNA"/>
</dbReference>
<dbReference type="KEGG" id="gms:SOIL9_27830"/>